<organism evidence="2 3">
    <name type="scientific">Ajellomyces capsulatus (strain H88)</name>
    <name type="common">Darling's disease fungus</name>
    <name type="synonym">Histoplasma capsulatum</name>
    <dbReference type="NCBI Taxonomy" id="544711"/>
    <lineage>
        <taxon>Eukaryota</taxon>
        <taxon>Fungi</taxon>
        <taxon>Dikarya</taxon>
        <taxon>Ascomycota</taxon>
        <taxon>Pezizomycotina</taxon>
        <taxon>Eurotiomycetes</taxon>
        <taxon>Eurotiomycetidae</taxon>
        <taxon>Onygenales</taxon>
        <taxon>Ajellomycetaceae</taxon>
        <taxon>Histoplasma</taxon>
    </lineage>
</organism>
<dbReference type="AlphaFoldDB" id="A0A8A1LVG1"/>
<dbReference type="EMBL" id="CP069107">
    <property type="protein sequence ID" value="QSS57761.1"/>
    <property type="molecule type" value="Genomic_DNA"/>
</dbReference>
<keyword evidence="1" id="KW-1133">Transmembrane helix</keyword>
<keyword evidence="2" id="KW-0251">Elongation factor</keyword>
<keyword evidence="1" id="KW-0812">Transmembrane</keyword>
<name>A0A8A1LVG1_AJEC8</name>
<dbReference type="Proteomes" id="UP000663419">
    <property type="component" value="Chromosome 6"/>
</dbReference>
<evidence type="ECO:0000256" key="1">
    <source>
        <dbReference type="SAM" id="Phobius"/>
    </source>
</evidence>
<proteinExistence type="predicted"/>
<protein>
    <submittedName>
        <fullName evidence="2">Elongation factor Tu GTP binding domain-containing protein</fullName>
    </submittedName>
</protein>
<reference evidence="2" key="1">
    <citation type="submission" date="2021-01" db="EMBL/GenBank/DDBJ databases">
        <title>Chromosome-level genome assembly of a human fungal pathogen reveals clustering of transcriptionally co-regulated genes.</title>
        <authorList>
            <person name="Voorhies M."/>
            <person name="Cohen S."/>
            <person name="Shea T.P."/>
            <person name="Petrus S."/>
            <person name="Munoz J.F."/>
            <person name="Poplawski S."/>
            <person name="Goldman W.E."/>
            <person name="Michael T."/>
            <person name="Cuomo C.A."/>
            <person name="Sil A."/>
            <person name="Beyhan S."/>
        </authorList>
    </citation>
    <scope>NUCLEOTIDE SEQUENCE</scope>
    <source>
        <strain evidence="2">H88</strain>
    </source>
</reference>
<accession>A0A8A1LVG1</accession>
<dbReference type="GO" id="GO:0003746">
    <property type="term" value="F:translation elongation factor activity"/>
    <property type="evidence" value="ECO:0007669"/>
    <property type="project" value="UniProtKB-KW"/>
</dbReference>
<evidence type="ECO:0000313" key="2">
    <source>
        <dbReference type="EMBL" id="QSS57761.1"/>
    </source>
</evidence>
<sequence length="152" mass="16852">MHAVHSYVLFYLAAQCFLKIITRASILALLSIDTVYQLDRARCQHGAIQAARKIKPGDYTSVSQNMSRRIFHDLHSILVFHQCVVGPAASWCQATCIIAVDAASPPTPTTLSDLEYIDLAGQYRDTYIYMATHLHQIIPAKEDPSSSSRSAT</sequence>
<dbReference type="VEuPathDB" id="FungiDB:I7I53_12042"/>
<feature type="transmembrane region" description="Helical" evidence="1">
    <location>
        <begin position="6"/>
        <end position="32"/>
    </location>
</feature>
<keyword evidence="2" id="KW-0648">Protein biosynthesis</keyword>
<keyword evidence="1" id="KW-0472">Membrane</keyword>
<evidence type="ECO:0000313" key="3">
    <source>
        <dbReference type="Proteomes" id="UP000663419"/>
    </source>
</evidence>
<gene>
    <name evidence="2" type="ORF">I7I53_12042</name>
</gene>